<organism evidence="1 2">
    <name type="scientific">Paenibacillus albicereus</name>
    <dbReference type="NCBI Taxonomy" id="2726185"/>
    <lineage>
        <taxon>Bacteria</taxon>
        <taxon>Bacillati</taxon>
        <taxon>Bacillota</taxon>
        <taxon>Bacilli</taxon>
        <taxon>Bacillales</taxon>
        <taxon>Paenibacillaceae</taxon>
        <taxon>Paenibacillus</taxon>
    </lineage>
</organism>
<proteinExistence type="predicted"/>
<protein>
    <submittedName>
        <fullName evidence="1">Uncharacterized protein</fullName>
    </submittedName>
</protein>
<reference evidence="1 2" key="1">
    <citation type="submission" date="2020-04" db="EMBL/GenBank/DDBJ databases">
        <title>Novel Paenibacillus strain UniB2 isolated from commercial digestive syrup.</title>
        <authorList>
            <person name="Thorat V."/>
            <person name="Kirdat K."/>
            <person name="Tiwarekar B."/>
            <person name="Yadav A."/>
        </authorList>
    </citation>
    <scope>NUCLEOTIDE SEQUENCE [LARGE SCALE GENOMIC DNA]</scope>
    <source>
        <strain evidence="1 2">UniB2</strain>
    </source>
</reference>
<evidence type="ECO:0000313" key="1">
    <source>
        <dbReference type="EMBL" id="QJC52798.1"/>
    </source>
</evidence>
<keyword evidence="2" id="KW-1185">Reference proteome</keyword>
<dbReference type="EMBL" id="CP051428">
    <property type="protein sequence ID" value="QJC52798.1"/>
    <property type="molecule type" value="Genomic_DNA"/>
</dbReference>
<dbReference type="RefSeq" id="WP_168908350.1">
    <property type="nucleotide sequence ID" value="NZ_CP051428.1"/>
</dbReference>
<evidence type="ECO:0000313" key="2">
    <source>
        <dbReference type="Proteomes" id="UP000502136"/>
    </source>
</evidence>
<dbReference type="AlphaFoldDB" id="A0A6H2H0B8"/>
<accession>A0A6H2H0B8</accession>
<name>A0A6H2H0B8_9BACL</name>
<dbReference type="KEGG" id="palr:HGI30_15300"/>
<sequence>MSSFTDAQYLLYDAGEQLKAIEKFYAESIQEQNISPALNLKVKHYVEDLRSCLEYVAHHIHFVFCQGNEFPFKTQFPIFEHEDKMIRKMVADRTAPFKELPVNKPELWDYLLSLQTFRNPETASWLYILQDLSNSSKHRKLSPQRKQIDMFARHLEFPGITFKNCTFRGVKNNIQINGVNYDPTVENGLSSVALVEDVDAWVSFVFEELNIPVFPTLQDILQGVASVVDQIEEYLNE</sequence>
<dbReference type="Proteomes" id="UP000502136">
    <property type="component" value="Chromosome"/>
</dbReference>
<gene>
    <name evidence="1" type="ORF">HGI30_15300</name>
</gene>